<feature type="compositionally biased region" description="Basic and acidic residues" evidence="1">
    <location>
        <begin position="365"/>
        <end position="377"/>
    </location>
</feature>
<feature type="region of interest" description="Disordered" evidence="1">
    <location>
        <begin position="344"/>
        <end position="388"/>
    </location>
</feature>
<protein>
    <submittedName>
        <fullName evidence="2">Uncharacterized protein</fullName>
    </submittedName>
</protein>
<organism evidence="2 3">
    <name type="scientific">Mycena rosella</name>
    <name type="common">Pink bonnet</name>
    <name type="synonym">Agaricus rosellus</name>
    <dbReference type="NCBI Taxonomy" id="1033263"/>
    <lineage>
        <taxon>Eukaryota</taxon>
        <taxon>Fungi</taxon>
        <taxon>Dikarya</taxon>
        <taxon>Basidiomycota</taxon>
        <taxon>Agaricomycotina</taxon>
        <taxon>Agaricomycetes</taxon>
        <taxon>Agaricomycetidae</taxon>
        <taxon>Agaricales</taxon>
        <taxon>Marasmiineae</taxon>
        <taxon>Mycenaceae</taxon>
        <taxon>Mycena</taxon>
    </lineage>
</organism>
<keyword evidence="3" id="KW-1185">Reference proteome</keyword>
<sequence>MCNFAGLLQDWLESTVNLGVAVYTNENGRFQRRGSGRSALISCKKEMELWRLWAHRLGTDTPPCVNLSKNESSAKQSPTCDPTSPAPARRPVPIVAGPFALVPPPPRLHPRRALSPCAPPCSLACSRARSPSPPPTTETRRARVDAANLRAGANVGRACGYSALSAVTPYVISVCDLVRPDAIHAATAGRCTHPATPGVQIADRVALRCSPPMRTLPHCGASSHDVYANSPQRALGAGRRAQRAHAHTRGARRFTRRRCGINTVPVFRPRTSGLAGEVDSRVRRYRLGRRGRDALSSAQPAPASSASSSAYLSVYSVFPFLDLTRVGHACTPFSRLSLSHTVSPLRLDPKSGSDSNSDADADADAGAHADADSDSRGRAGRQRSFHSRAGAGGQSMLLLRGHAAFLLHLSRSTYSLLSMVHTDTRDARELTTSRLLPPARRSPPPPRINVKPGILQDVSSAMLRTLGP</sequence>
<evidence type="ECO:0000313" key="3">
    <source>
        <dbReference type="Proteomes" id="UP001221757"/>
    </source>
</evidence>
<dbReference type="EMBL" id="JARKIE010000196">
    <property type="protein sequence ID" value="KAJ7668206.1"/>
    <property type="molecule type" value="Genomic_DNA"/>
</dbReference>
<feature type="compositionally biased region" description="Polar residues" evidence="1">
    <location>
        <begin position="68"/>
        <end position="82"/>
    </location>
</feature>
<feature type="region of interest" description="Disordered" evidence="1">
    <location>
        <begin position="68"/>
        <end position="88"/>
    </location>
</feature>
<reference evidence="2" key="1">
    <citation type="submission" date="2023-03" db="EMBL/GenBank/DDBJ databases">
        <title>Massive genome expansion in bonnet fungi (Mycena s.s.) driven by repeated elements and novel gene families across ecological guilds.</title>
        <authorList>
            <consortium name="Lawrence Berkeley National Laboratory"/>
            <person name="Harder C.B."/>
            <person name="Miyauchi S."/>
            <person name="Viragh M."/>
            <person name="Kuo A."/>
            <person name="Thoen E."/>
            <person name="Andreopoulos B."/>
            <person name="Lu D."/>
            <person name="Skrede I."/>
            <person name="Drula E."/>
            <person name="Henrissat B."/>
            <person name="Morin E."/>
            <person name="Kohler A."/>
            <person name="Barry K."/>
            <person name="LaButti K."/>
            <person name="Morin E."/>
            <person name="Salamov A."/>
            <person name="Lipzen A."/>
            <person name="Mereny Z."/>
            <person name="Hegedus B."/>
            <person name="Baldrian P."/>
            <person name="Stursova M."/>
            <person name="Weitz H."/>
            <person name="Taylor A."/>
            <person name="Grigoriev I.V."/>
            <person name="Nagy L.G."/>
            <person name="Martin F."/>
            <person name="Kauserud H."/>
        </authorList>
    </citation>
    <scope>NUCLEOTIDE SEQUENCE</scope>
    <source>
        <strain evidence="2">CBHHK067</strain>
    </source>
</reference>
<dbReference type="Proteomes" id="UP001221757">
    <property type="component" value="Unassembled WGS sequence"/>
</dbReference>
<accession>A0AAD7G521</accession>
<name>A0AAD7G521_MYCRO</name>
<dbReference type="AlphaFoldDB" id="A0AAD7G521"/>
<evidence type="ECO:0000256" key="1">
    <source>
        <dbReference type="SAM" id="MobiDB-lite"/>
    </source>
</evidence>
<comment type="caution">
    <text evidence="2">The sequence shown here is derived from an EMBL/GenBank/DDBJ whole genome shotgun (WGS) entry which is preliminary data.</text>
</comment>
<evidence type="ECO:0000313" key="2">
    <source>
        <dbReference type="EMBL" id="KAJ7668206.1"/>
    </source>
</evidence>
<proteinExistence type="predicted"/>
<gene>
    <name evidence="2" type="ORF">B0H17DRAFT_1142557</name>
</gene>